<feature type="transmembrane region" description="Helical" evidence="1">
    <location>
        <begin position="6"/>
        <end position="25"/>
    </location>
</feature>
<organism evidence="2 3">
    <name type="scientific">Campylobacter concisus</name>
    <dbReference type="NCBI Taxonomy" id="199"/>
    <lineage>
        <taxon>Bacteria</taxon>
        <taxon>Pseudomonadati</taxon>
        <taxon>Campylobacterota</taxon>
        <taxon>Epsilonproteobacteria</taxon>
        <taxon>Campylobacterales</taxon>
        <taxon>Campylobacteraceae</taxon>
        <taxon>Campylobacter</taxon>
    </lineage>
</organism>
<reference evidence="3" key="1">
    <citation type="submission" date="2015-08" db="EMBL/GenBank/DDBJ databases">
        <title>Comparative genomics of the Campylobacter concisus group.</title>
        <authorList>
            <person name="Miller W.G."/>
            <person name="Yee E."/>
            <person name="Chapman M.H."/>
            <person name="Huynh S."/>
            <person name="Bono J.L."/>
            <person name="On S.L.W."/>
            <person name="St Leger J."/>
            <person name="Foster G."/>
            <person name="Parker C.T."/>
        </authorList>
    </citation>
    <scope>NUCLEOTIDE SEQUENCE [LARGE SCALE GENOMIC DNA]</scope>
    <source>
        <strain evidence="3">ATCC 33237</strain>
    </source>
</reference>
<feature type="transmembrane region" description="Helical" evidence="1">
    <location>
        <begin position="32"/>
        <end position="50"/>
    </location>
</feature>
<accession>A0A0M5MEC7</accession>
<feature type="transmembrane region" description="Helical" evidence="1">
    <location>
        <begin position="70"/>
        <end position="89"/>
    </location>
</feature>
<dbReference type="PATRIC" id="fig|199.248.peg.94"/>
<evidence type="ECO:0000256" key="1">
    <source>
        <dbReference type="SAM" id="Phobius"/>
    </source>
</evidence>
<dbReference type="GeneID" id="28661745"/>
<dbReference type="Proteomes" id="UP000066049">
    <property type="component" value="Chromosome"/>
</dbReference>
<gene>
    <name evidence="2" type="ORF">CCON33237_0079</name>
</gene>
<dbReference type="EMBL" id="CP012541">
    <property type="protein sequence ID" value="ALF46805.1"/>
    <property type="molecule type" value="Genomic_DNA"/>
</dbReference>
<keyword evidence="1" id="KW-1133">Transmembrane helix</keyword>
<evidence type="ECO:0000313" key="2">
    <source>
        <dbReference type="EMBL" id="ALF46805.1"/>
    </source>
</evidence>
<dbReference type="RefSeq" id="WP_054195913.1">
    <property type="nucleotide sequence ID" value="NZ_CABMKQ010000065.1"/>
</dbReference>
<keyword evidence="1" id="KW-0812">Transmembrane</keyword>
<evidence type="ECO:0000313" key="3">
    <source>
        <dbReference type="Proteomes" id="UP000066049"/>
    </source>
</evidence>
<protein>
    <submittedName>
        <fullName evidence="2">Putative membrane protein</fullName>
    </submittedName>
</protein>
<dbReference type="KEGG" id="ccoc:CCON33237_0079"/>
<dbReference type="AlphaFoldDB" id="A0A0M5MEC7"/>
<proteinExistence type="predicted"/>
<keyword evidence="1" id="KW-0472">Membrane</keyword>
<name>A0A0M5MEC7_9BACT</name>
<sequence length="94" mass="10650">MKNNWIVFFGSIAFFIVGAICIIILKLLFGEYYVDAVVALIILTNVYFMIKNGIKKSDFQKKNLKEMDVTIGGVSLVQAIFVFIMWIGYNATRG</sequence>